<feature type="transmembrane region" description="Helical" evidence="1">
    <location>
        <begin position="7"/>
        <end position="30"/>
    </location>
</feature>
<comment type="caution">
    <text evidence="2">The sequence shown here is derived from an EMBL/GenBank/DDBJ whole genome shotgun (WGS) entry which is preliminary data.</text>
</comment>
<dbReference type="SUPFAM" id="SSF159501">
    <property type="entry name" value="EreA/ChaN-like"/>
    <property type="match status" value="1"/>
</dbReference>
<keyword evidence="1" id="KW-1133">Transmembrane helix</keyword>
<keyword evidence="1" id="KW-0812">Transmembrane</keyword>
<sequence>MVKIIRIAVIVFIILAMLPLLYIWGVWLYYSGSKSTEKIEYLRRNSTALNGRLEIPQNFIEAPDTSKTTIYMFGEIHGYAKTEDFAISMLEYLNRNYGVRDYFTEIYTEEAELLNRFLDAPSQNRGLLGKLLQYEKENIPQHHTEDFIRKWERLYNFNSSLDSAHRIIVHSLLGRQKDYKGMRDSAMLANFMACMKGIKGRVVYCSTGVGHIYRSPYVVKGHHVASLGTCLERKPSNKVVSIAHITLDSECYLPKESPFPTPRDEKTKLANADGPLLYFTNVENLREASPERGVCLYRLNVKGSPYKDGDDFVGYKSPVAFMVGEMTAEKGKSTIDYFQYLLLTRGYDAPTILKWEPCF</sequence>
<dbReference type="RefSeq" id="WP_004344632.1">
    <property type="nucleotide sequence ID" value="NZ_GL586311.1"/>
</dbReference>
<dbReference type="HOGENOM" id="CLU_789135_0_0_10"/>
<dbReference type="eggNOG" id="COG2312">
    <property type="taxonomic scope" value="Bacteria"/>
</dbReference>
<dbReference type="GeneID" id="93535620"/>
<organism evidence="2 3">
    <name type="scientific">Segatella buccae ATCC 33574</name>
    <dbReference type="NCBI Taxonomy" id="873513"/>
    <lineage>
        <taxon>Bacteria</taxon>
        <taxon>Pseudomonadati</taxon>
        <taxon>Bacteroidota</taxon>
        <taxon>Bacteroidia</taxon>
        <taxon>Bacteroidales</taxon>
        <taxon>Prevotellaceae</taxon>
        <taxon>Segatella</taxon>
    </lineage>
</organism>
<evidence type="ECO:0000313" key="2">
    <source>
        <dbReference type="EMBL" id="EFU31328.1"/>
    </source>
</evidence>
<accession>E6K582</accession>
<keyword evidence="1" id="KW-0472">Membrane</keyword>
<protein>
    <submittedName>
        <fullName evidence="2">Uncharacterized protein</fullName>
    </submittedName>
</protein>
<dbReference type="Proteomes" id="UP000003112">
    <property type="component" value="Unassembled WGS sequence"/>
</dbReference>
<dbReference type="STRING" id="873513.HMPREF6485_0721"/>
<dbReference type="AlphaFoldDB" id="E6K582"/>
<evidence type="ECO:0000313" key="3">
    <source>
        <dbReference type="Proteomes" id="UP000003112"/>
    </source>
</evidence>
<name>E6K582_9BACT</name>
<evidence type="ECO:0000256" key="1">
    <source>
        <dbReference type="SAM" id="Phobius"/>
    </source>
</evidence>
<dbReference type="EMBL" id="AEPD01000015">
    <property type="protein sequence ID" value="EFU31328.1"/>
    <property type="molecule type" value="Genomic_DNA"/>
</dbReference>
<keyword evidence="3" id="KW-1185">Reference proteome</keyword>
<gene>
    <name evidence="2" type="ORF">HMPREF6485_0721</name>
</gene>
<reference evidence="2 3" key="1">
    <citation type="submission" date="2010-10" db="EMBL/GenBank/DDBJ databases">
        <authorList>
            <person name="Muzny D."/>
            <person name="Qin X."/>
            <person name="Deng J."/>
            <person name="Jiang H."/>
            <person name="Liu Y."/>
            <person name="Qu J."/>
            <person name="Song X.-Z."/>
            <person name="Zhang L."/>
            <person name="Thornton R."/>
            <person name="Coyle M."/>
            <person name="Francisco L."/>
            <person name="Jackson L."/>
            <person name="Javaid M."/>
            <person name="Korchina V."/>
            <person name="Kovar C."/>
            <person name="Mata R."/>
            <person name="Mathew T."/>
            <person name="Ngo R."/>
            <person name="Nguyen L."/>
            <person name="Nguyen N."/>
            <person name="Okwuonu G."/>
            <person name="Ongeri F."/>
            <person name="Pham C."/>
            <person name="Simmons D."/>
            <person name="Wilczek-Boney K."/>
            <person name="Hale W."/>
            <person name="Jakkamsetti A."/>
            <person name="Pham P."/>
            <person name="Ruth R."/>
            <person name="San Lucas F."/>
            <person name="Warren J."/>
            <person name="Zhang J."/>
            <person name="Zhao Z."/>
            <person name="Zhou C."/>
            <person name="Zhu D."/>
            <person name="Lee S."/>
            <person name="Bess C."/>
            <person name="Blankenburg K."/>
            <person name="Forbes L."/>
            <person name="Fu Q."/>
            <person name="Gubbala S."/>
            <person name="Hirani K."/>
            <person name="Jayaseelan J.C."/>
            <person name="Lara F."/>
            <person name="Munidasa M."/>
            <person name="Palculict T."/>
            <person name="Patil S."/>
            <person name="Pu L.-L."/>
            <person name="Saada N."/>
            <person name="Tang L."/>
            <person name="Weissenberger G."/>
            <person name="Zhu Y."/>
            <person name="Hemphill L."/>
            <person name="Shang Y."/>
            <person name="Youmans B."/>
            <person name="Ayvaz T."/>
            <person name="Ross M."/>
            <person name="Santibanez J."/>
            <person name="Aqrawi P."/>
            <person name="Gross S."/>
            <person name="Joshi V."/>
            <person name="Fowler G."/>
            <person name="Nazareth L."/>
            <person name="Reid J."/>
            <person name="Worley K."/>
            <person name="Petrosino J."/>
            <person name="Highlander S."/>
            <person name="Gibbs R."/>
        </authorList>
    </citation>
    <scope>NUCLEOTIDE SEQUENCE [LARGE SCALE GENOMIC DNA]</scope>
    <source>
        <strain evidence="2 3">ATCC 33574</strain>
    </source>
</reference>
<proteinExistence type="predicted"/>